<keyword evidence="11 12" id="KW-0472">Membrane</keyword>
<evidence type="ECO:0000313" key="15">
    <source>
        <dbReference type="EMBL" id="TDF93772.1"/>
    </source>
</evidence>
<dbReference type="PANTHER" id="PTHR34220:SF11">
    <property type="entry name" value="SENSOR PROTEIN KINASE HPTS"/>
    <property type="match status" value="1"/>
</dbReference>
<evidence type="ECO:0000259" key="13">
    <source>
        <dbReference type="Pfam" id="PF02518"/>
    </source>
</evidence>
<evidence type="ECO:0000313" key="16">
    <source>
        <dbReference type="Proteomes" id="UP000295636"/>
    </source>
</evidence>
<evidence type="ECO:0000256" key="10">
    <source>
        <dbReference type="ARBA" id="ARBA00023012"/>
    </source>
</evidence>
<dbReference type="PANTHER" id="PTHR34220">
    <property type="entry name" value="SENSOR HISTIDINE KINASE YPDA"/>
    <property type="match status" value="1"/>
</dbReference>
<dbReference type="Pfam" id="PF02518">
    <property type="entry name" value="HATPase_c"/>
    <property type="match status" value="1"/>
</dbReference>
<dbReference type="Pfam" id="PF06580">
    <property type="entry name" value="His_kinase"/>
    <property type="match status" value="1"/>
</dbReference>
<proteinExistence type="predicted"/>
<dbReference type="Gene3D" id="3.30.565.10">
    <property type="entry name" value="Histidine kinase-like ATPase, C-terminal domain"/>
    <property type="match status" value="1"/>
</dbReference>
<feature type="transmembrane region" description="Helical" evidence="12">
    <location>
        <begin position="12"/>
        <end position="34"/>
    </location>
</feature>
<comment type="subcellular location">
    <subcellularLocation>
        <location evidence="1">Cell membrane</location>
        <topology evidence="1">Multi-pass membrane protein</topology>
    </subcellularLocation>
</comment>
<evidence type="ECO:0000256" key="8">
    <source>
        <dbReference type="ARBA" id="ARBA00022840"/>
    </source>
</evidence>
<keyword evidence="7 15" id="KW-0418">Kinase</keyword>
<sequence length="586" mass="67566">MKTYHAFFLKNLFTFLIPMLVPILILGTLSTVIIQRYVTEEINHNTNNMLKQTKENTDLIFNQLDSLNLHFMANAIEFANLKSLMLKPALELEDYKVLAATKNLIDAPAMAMPYIDSVYVYLTNDQNRFLSTTNGGLVDVAQFYDKAWFASYQSHEHDDELVWTENRIIKKYNFENSAVELISLYRKLSRDQGDGLIVLNIDAKYIGNHLSNLSTLQDQTLLILGPNGDVMFKNKKLPYFDRLVFKDLVADERSFYETKLKNEPFIVSKLNSDKYGWTYLSIAPKASLYQVPDRLNLTSRLLLLVSFVFGSGLTYYLTRKNYRDVKTIVTILESAENSKPLPALPSRVKDVYSYIIHSILKNFIEQNYLSMQLSERKYKAQAMELIALQSQLNPHFLYNTLETINWKIASLTGKPGSLNKMVENLADILRYSLEGHNKPVILQKEIAYTLSYIDIQKVRYQDKFDVVWEYEEHVNKYNVPKLILQPLIENSIYHGIKVMEGAYLIKIKIRQADGLLHVAVIDNGIGIAREKLGHIRYELEQDIGETDHIGLYNTHKRLRLLYGESFGITVRSKFGRGTAVYLTIPI</sequence>
<evidence type="ECO:0000256" key="11">
    <source>
        <dbReference type="ARBA" id="ARBA00023136"/>
    </source>
</evidence>
<organism evidence="15 16">
    <name type="scientific">Paenibacillus piri</name>
    <dbReference type="NCBI Taxonomy" id="2547395"/>
    <lineage>
        <taxon>Bacteria</taxon>
        <taxon>Bacillati</taxon>
        <taxon>Bacillota</taxon>
        <taxon>Bacilli</taxon>
        <taxon>Bacillales</taxon>
        <taxon>Paenibacillaceae</taxon>
        <taxon>Paenibacillus</taxon>
    </lineage>
</organism>
<feature type="domain" description="Signal transduction histidine kinase internal region" evidence="14">
    <location>
        <begin position="383"/>
        <end position="464"/>
    </location>
</feature>
<evidence type="ECO:0000256" key="9">
    <source>
        <dbReference type="ARBA" id="ARBA00022989"/>
    </source>
</evidence>
<name>A0A4R5KFM3_9BACL</name>
<dbReference type="InterPro" id="IPR036890">
    <property type="entry name" value="HATPase_C_sf"/>
</dbReference>
<dbReference type="GO" id="GO:0005524">
    <property type="term" value="F:ATP binding"/>
    <property type="evidence" value="ECO:0007669"/>
    <property type="project" value="UniProtKB-KW"/>
</dbReference>
<keyword evidence="2" id="KW-1003">Cell membrane</keyword>
<keyword evidence="10" id="KW-0902">Two-component regulatory system</keyword>
<dbReference type="InterPro" id="IPR003594">
    <property type="entry name" value="HATPase_dom"/>
</dbReference>
<dbReference type="GO" id="GO:0005886">
    <property type="term" value="C:plasma membrane"/>
    <property type="evidence" value="ECO:0007669"/>
    <property type="project" value="UniProtKB-SubCell"/>
</dbReference>
<keyword evidence="9 12" id="KW-1133">Transmembrane helix</keyword>
<dbReference type="GO" id="GO:0000155">
    <property type="term" value="F:phosphorelay sensor kinase activity"/>
    <property type="evidence" value="ECO:0007669"/>
    <property type="project" value="InterPro"/>
</dbReference>
<dbReference type="AlphaFoldDB" id="A0A4R5KFM3"/>
<dbReference type="InterPro" id="IPR050640">
    <property type="entry name" value="Bact_2-comp_sensor_kinase"/>
</dbReference>
<evidence type="ECO:0000256" key="6">
    <source>
        <dbReference type="ARBA" id="ARBA00022741"/>
    </source>
</evidence>
<gene>
    <name evidence="15" type="ORF">E1757_25605</name>
</gene>
<feature type="domain" description="Histidine kinase/HSP90-like ATPase" evidence="13">
    <location>
        <begin position="482"/>
        <end position="585"/>
    </location>
</feature>
<dbReference type="Proteomes" id="UP000295636">
    <property type="component" value="Unassembled WGS sequence"/>
</dbReference>
<dbReference type="OrthoDB" id="1729609at2"/>
<keyword evidence="4" id="KW-0808">Transferase</keyword>
<evidence type="ECO:0000256" key="3">
    <source>
        <dbReference type="ARBA" id="ARBA00022553"/>
    </source>
</evidence>
<keyword evidence="16" id="KW-1185">Reference proteome</keyword>
<dbReference type="SUPFAM" id="SSF55874">
    <property type="entry name" value="ATPase domain of HSP90 chaperone/DNA topoisomerase II/histidine kinase"/>
    <property type="match status" value="1"/>
</dbReference>
<dbReference type="RefSeq" id="WP_133233539.1">
    <property type="nucleotide sequence ID" value="NZ_SMRT01000015.1"/>
</dbReference>
<evidence type="ECO:0000256" key="7">
    <source>
        <dbReference type="ARBA" id="ARBA00022777"/>
    </source>
</evidence>
<comment type="caution">
    <text evidence="15">The sequence shown here is derived from an EMBL/GenBank/DDBJ whole genome shotgun (WGS) entry which is preliminary data.</text>
</comment>
<evidence type="ECO:0000256" key="1">
    <source>
        <dbReference type="ARBA" id="ARBA00004651"/>
    </source>
</evidence>
<dbReference type="InterPro" id="IPR010559">
    <property type="entry name" value="Sig_transdc_His_kin_internal"/>
</dbReference>
<evidence type="ECO:0000256" key="2">
    <source>
        <dbReference type="ARBA" id="ARBA00022475"/>
    </source>
</evidence>
<reference evidence="15 16" key="1">
    <citation type="submission" date="2019-03" db="EMBL/GenBank/DDBJ databases">
        <title>This is whole genome sequence of Paenibacillus sp MS74 strain.</title>
        <authorList>
            <person name="Trinh H.N."/>
        </authorList>
    </citation>
    <scope>NUCLEOTIDE SEQUENCE [LARGE SCALE GENOMIC DNA]</scope>
    <source>
        <strain evidence="15 16">MS74</strain>
    </source>
</reference>
<keyword evidence="8" id="KW-0067">ATP-binding</keyword>
<protein>
    <submittedName>
        <fullName evidence="15">Sensor histidine kinase</fullName>
    </submittedName>
</protein>
<accession>A0A4R5KFM3</accession>
<keyword evidence="6" id="KW-0547">Nucleotide-binding</keyword>
<keyword evidence="3" id="KW-0597">Phosphoprotein</keyword>
<keyword evidence="5 12" id="KW-0812">Transmembrane</keyword>
<dbReference type="EMBL" id="SMRT01000015">
    <property type="protein sequence ID" value="TDF93772.1"/>
    <property type="molecule type" value="Genomic_DNA"/>
</dbReference>
<evidence type="ECO:0000259" key="14">
    <source>
        <dbReference type="Pfam" id="PF06580"/>
    </source>
</evidence>
<evidence type="ECO:0000256" key="5">
    <source>
        <dbReference type="ARBA" id="ARBA00022692"/>
    </source>
</evidence>
<evidence type="ECO:0000256" key="4">
    <source>
        <dbReference type="ARBA" id="ARBA00022679"/>
    </source>
</evidence>
<evidence type="ECO:0000256" key="12">
    <source>
        <dbReference type="SAM" id="Phobius"/>
    </source>
</evidence>